<feature type="compositionally biased region" description="Low complexity" evidence="5">
    <location>
        <begin position="189"/>
        <end position="204"/>
    </location>
</feature>
<feature type="compositionally biased region" description="Basic and acidic residues" evidence="5">
    <location>
        <begin position="342"/>
        <end position="352"/>
    </location>
</feature>
<dbReference type="SMART" id="SM00209">
    <property type="entry name" value="TSP1"/>
    <property type="match status" value="7"/>
</dbReference>
<feature type="region of interest" description="Disordered" evidence="5">
    <location>
        <begin position="613"/>
        <end position="633"/>
    </location>
</feature>
<keyword evidence="4" id="KW-0677">Repeat</keyword>
<dbReference type="PANTHER" id="PTHR13723">
    <property type="entry name" value="ADAMTS A DISINTEGRIN AND METALLOPROTEASE WITH THROMBOSPONDIN MOTIFS PROTEASE"/>
    <property type="match status" value="1"/>
</dbReference>
<evidence type="ECO:0000256" key="4">
    <source>
        <dbReference type="ARBA" id="ARBA00022737"/>
    </source>
</evidence>
<feature type="region of interest" description="Disordered" evidence="5">
    <location>
        <begin position="28"/>
        <end position="47"/>
    </location>
</feature>
<dbReference type="AlphaFoldDB" id="A0AAN9H7R1"/>
<reference evidence="8 9" key="1">
    <citation type="submission" date="2024-02" db="EMBL/GenBank/DDBJ databases">
        <title>Chromosome-level genome assembly of the Eurasian Minnow (Phoxinus phoxinus).</title>
        <authorList>
            <person name="Oriowo T.O."/>
            <person name="Martin S."/>
            <person name="Stange M."/>
            <person name="Chrysostomakis Y."/>
            <person name="Brown T."/>
            <person name="Winkler S."/>
            <person name="Kukowka S."/>
            <person name="Myers E.W."/>
            <person name="Bohne A."/>
        </authorList>
    </citation>
    <scope>NUCLEOTIDE SEQUENCE [LARGE SCALE GENOMIC DNA]</scope>
    <source>
        <strain evidence="8">ZFMK-TIS-60720</strain>
        <tissue evidence="8">Whole Organism</tissue>
    </source>
</reference>
<feature type="compositionally biased region" description="Low complexity" evidence="5">
    <location>
        <begin position="701"/>
        <end position="721"/>
    </location>
</feature>
<dbReference type="InterPro" id="IPR036383">
    <property type="entry name" value="TSP1_rpt_sf"/>
</dbReference>
<dbReference type="Pfam" id="PF08686">
    <property type="entry name" value="PLAC"/>
    <property type="match status" value="1"/>
</dbReference>
<dbReference type="PROSITE" id="PS50092">
    <property type="entry name" value="TSP1"/>
    <property type="match status" value="7"/>
</dbReference>
<organism evidence="8 9">
    <name type="scientific">Phoxinus phoxinus</name>
    <name type="common">Eurasian minnow</name>
    <dbReference type="NCBI Taxonomy" id="58324"/>
    <lineage>
        <taxon>Eukaryota</taxon>
        <taxon>Metazoa</taxon>
        <taxon>Chordata</taxon>
        <taxon>Craniata</taxon>
        <taxon>Vertebrata</taxon>
        <taxon>Euteleostomi</taxon>
        <taxon>Actinopterygii</taxon>
        <taxon>Neopterygii</taxon>
        <taxon>Teleostei</taxon>
        <taxon>Ostariophysi</taxon>
        <taxon>Cypriniformes</taxon>
        <taxon>Leuciscidae</taxon>
        <taxon>Phoxininae</taxon>
        <taxon>Phoxinus</taxon>
    </lineage>
</organism>
<gene>
    <name evidence="8" type="ORF">R3I93_008658</name>
</gene>
<feature type="chain" id="PRO_5042948020" description="PLAC domain-containing protein" evidence="6">
    <location>
        <begin position="26"/>
        <end position="1153"/>
    </location>
</feature>
<feature type="region of interest" description="Disordered" evidence="5">
    <location>
        <begin position="284"/>
        <end position="385"/>
    </location>
</feature>
<dbReference type="PROSITE" id="PS50900">
    <property type="entry name" value="PLAC"/>
    <property type="match status" value="1"/>
</dbReference>
<feature type="signal peptide" evidence="6">
    <location>
        <begin position="1"/>
        <end position="25"/>
    </location>
</feature>
<dbReference type="GO" id="GO:0005576">
    <property type="term" value="C:extracellular region"/>
    <property type="evidence" value="ECO:0007669"/>
    <property type="project" value="UniProtKB-SubCell"/>
</dbReference>
<dbReference type="Proteomes" id="UP001364617">
    <property type="component" value="Unassembled WGS sequence"/>
</dbReference>
<dbReference type="FunFam" id="2.20.100.10:FF:000005">
    <property type="entry name" value="ADAM metallopeptidase with thrombospondin type 1 motif 9"/>
    <property type="match status" value="3"/>
</dbReference>
<evidence type="ECO:0000256" key="2">
    <source>
        <dbReference type="ARBA" id="ARBA00022525"/>
    </source>
</evidence>
<dbReference type="GO" id="GO:0031012">
    <property type="term" value="C:extracellular matrix"/>
    <property type="evidence" value="ECO:0007669"/>
    <property type="project" value="TreeGrafter"/>
</dbReference>
<feature type="region of interest" description="Disordered" evidence="5">
    <location>
        <begin position="698"/>
        <end position="751"/>
    </location>
</feature>
<dbReference type="GO" id="GO:0004222">
    <property type="term" value="F:metalloendopeptidase activity"/>
    <property type="evidence" value="ECO:0007669"/>
    <property type="project" value="TreeGrafter"/>
</dbReference>
<keyword evidence="9" id="KW-1185">Reference proteome</keyword>
<dbReference type="Gene3D" id="2.60.120.830">
    <property type="match status" value="1"/>
</dbReference>
<dbReference type="Pfam" id="PF19030">
    <property type="entry name" value="TSP1_ADAMTS"/>
    <property type="match status" value="6"/>
</dbReference>
<evidence type="ECO:0000256" key="6">
    <source>
        <dbReference type="SAM" id="SignalP"/>
    </source>
</evidence>
<dbReference type="SUPFAM" id="SSF82895">
    <property type="entry name" value="TSP-1 type 1 repeat"/>
    <property type="match status" value="7"/>
</dbReference>
<evidence type="ECO:0000313" key="9">
    <source>
        <dbReference type="Proteomes" id="UP001364617"/>
    </source>
</evidence>
<dbReference type="EMBL" id="JAYKXH010000009">
    <property type="protein sequence ID" value="KAK7157252.1"/>
    <property type="molecule type" value="Genomic_DNA"/>
</dbReference>
<dbReference type="GO" id="GO:0006508">
    <property type="term" value="P:proteolysis"/>
    <property type="evidence" value="ECO:0007669"/>
    <property type="project" value="TreeGrafter"/>
</dbReference>
<feature type="compositionally biased region" description="Polar residues" evidence="5">
    <location>
        <begin position="205"/>
        <end position="220"/>
    </location>
</feature>
<feature type="compositionally biased region" description="Low complexity" evidence="5">
    <location>
        <begin position="165"/>
        <end position="181"/>
    </location>
</feature>
<keyword evidence="3 6" id="KW-0732">Signal</keyword>
<dbReference type="Pfam" id="PF05986">
    <property type="entry name" value="ADAMTS_spacer1"/>
    <property type="match status" value="1"/>
</dbReference>
<dbReference type="Gene3D" id="2.20.100.10">
    <property type="entry name" value="Thrombospondin type-1 (TSP1) repeat"/>
    <property type="match status" value="7"/>
</dbReference>
<dbReference type="PANTHER" id="PTHR13723:SF312">
    <property type="entry name" value="THROMBOSPONDIN TYPE-1 DOMAIN-CONTAINING PROTEIN 4-LIKE ISOFORM X1"/>
    <property type="match status" value="1"/>
</dbReference>
<evidence type="ECO:0000259" key="7">
    <source>
        <dbReference type="PROSITE" id="PS50900"/>
    </source>
</evidence>
<feature type="compositionally biased region" description="Basic and acidic residues" evidence="5">
    <location>
        <begin position="286"/>
        <end position="295"/>
    </location>
</feature>
<protein>
    <recommendedName>
        <fullName evidence="7">PLAC domain-containing protein</fullName>
    </recommendedName>
</protein>
<dbReference type="FunFam" id="2.60.120.830:FF:000001">
    <property type="entry name" value="A disintegrin and metalloproteinase with thrombospondin motifs 1"/>
    <property type="match status" value="1"/>
</dbReference>
<dbReference type="InterPro" id="IPR010294">
    <property type="entry name" value="ADAMTS_spacer1"/>
</dbReference>
<feature type="compositionally biased region" description="Basic and acidic residues" evidence="5">
    <location>
        <begin position="316"/>
        <end position="332"/>
    </location>
</feature>
<dbReference type="InterPro" id="IPR010909">
    <property type="entry name" value="PLAC"/>
</dbReference>
<evidence type="ECO:0000313" key="8">
    <source>
        <dbReference type="EMBL" id="KAK7157252.1"/>
    </source>
</evidence>
<sequence length="1153" mass="127053">MRTGSVNRLCAFWCCVLTLLPLTTADEAEKPAPGRQSRQAEEEGLEGVWGPWSKWEECSQSCGVGVSERRRQCMSPPQTPPLVWNRPAYLPPGVPNNTPVISAVRPYYNSLYPINEPPPYGAGGAERPPFFSPPLPANQNPGIPLYRNEAGGAGPVQFGPPNQESVSVYRSPSSSSSSLPYGRVPGRPSSQGRAVGSGSRRSVSTNRDPASVRRSSSSIRPGQFGYGRVPFSLPLHRQNRHARHTHHHNTTTTAESLDALSVNSSSHVDKTQGEVEKAITDVANVNRERKEKDQAETETEAVSATVKVESEAAADGEPHRRAERVRERDRIAHSRSLSQRQAARDRRIDGRASRQVPHSYTHTIHRAHTPRDPPPYGVQTPANPNPEPWVLPNAAQPSRNEAERDWRPPVSARNYRCAGGDREYRRCSLQACPGAPVNSRAEQCATFNSQEFMGRVYDWEPFTEVGLEQQCELTCRPVGYRFYVRQAERVRDGTPCANNTPNDVCVGGRCLSEGCDGVLGSGLVRDRCGVCGGGDGTCERITGSFLNTSFPLGYHKILDIPPGATAINITERRASPNYLALRSGTGQSVVNGRWAVDPPGEYQTGGTTFLYSRPKAGPHEQGEERGESLTAPGPTTAQLQLYIIFHRQNPGIDYEYYIPVEKQKDGEREVHRERERGRAALREISSVSVAVENPVAPPPVLSSASSPPFSFPSSSSSSSASDRWPPERPRPQGSGPNRNARIPPRTDLPLDNQPAFMWQRGALTECTATCGKGSQYREIVCVNRHTEQEVHERRCDSATKPAAEEEPCNVHPCPPFWDTGVWSECSVSCGRGVQQRHIQCRQSFGNRSTMIHPQRCSSLSQPNATQPCHPRVCSHWEVSTNWSTCSVDCGVGKRTRSVRCVSNHGSTMSDRECNDRLRPQRTEDCHMGPCVTNWYFTDWTNTCSATCGPGVQRREVVCLTGGGRREGDGGVECVAEKPADMKACNGGPCTPTHLWYTGPWGQCNAVCGNGTQRRDVICVKKTGSDFTVSGTSECSHLDKPFPVQSCELEPCKPQWFTTEWSTCSRSCGEGVQTREVRCLTADRQYSAACHLDSKPAHEQSCNTIPCSPFEDENCKDRRHNCVMVVQARLCVYSYYKTACCASCTQSAQRAKRH</sequence>
<dbReference type="InterPro" id="IPR000884">
    <property type="entry name" value="TSP1_rpt"/>
</dbReference>
<dbReference type="InterPro" id="IPR050439">
    <property type="entry name" value="ADAMTS_ADAMTS-like"/>
</dbReference>
<evidence type="ECO:0000256" key="1">
    <source>
        <dbReference type="ARBA" id="ARBA00004613"/>
    </source>
</evidence>
<dbReference type="GO" id="GO:0030198">
    <property type="term" value="P:extracellular matrix organization"/>
    <property type="evidence" value="ECO:0007669"/>
    <property type="project" value="TreeGrafter"/>
</dbReference>
<evidence type="ECO:0000256" key="5">
    <source>
        <dbReference type="SAM" id="MobiDB-lite"/>
    </source>
</evidence>
<comment type="caution">
    <text evidence="8">The sequence shown here is derived from an EMBL/GenBank/DDBJ whole genome shotgun (WGS) entry which is preliminary data.</text>
</comment>
<feature type="compositionally biased region" description="Basic and acidic residues" evidence="5">
    <location>
        <begin position="617"/>
        <end position="627"/>
    </location>
</feature>
<feature type="region of interest" description="Disordered" evidence="5">
    <location>
        <begin position="119"/>
        <end position="231"/>
    </location>
</feature>
<accession>A0AAN9H7R1</accession>
<proteinExistence type="predicted"/>
<keyword evidence="2" id="KW-0964">Secreted</keyword>
<comment type="subcellular location">
    <subcellularLocation>
        <location evidence="1">Secreted</location>
    </subcellularLocation>
</comment>
<dbReference type="Pfam" id="PF19236">
    <property type="entry name" value="ADAMTS_CR_3"/>
    <property type="match status" value="1"/>
</dbReference>
<dbReference type="Pfam" id="PF00090">
    <property type="entry name" value="TSP_1"/>
    <property type="match status" value="1"/>
</dbReference>
<feature type="domain" description="PLAC" evidence="7">
    <location>
        <begin position="1110"/>
        <end position="1147"/>
    </location>
</feature>
<evidence type="ECO:0000256" key="3">
    <source>
        <dbReference type="ARBA" id="ARBA00022729"/>
    </source>
</evidence>
<name>A0AAN9H7R1_9TELE</name>
<dbReference type="InterPro" id="IPR045371">
    <property type="entry name" value="ADAMTS_CR_3"/>
</dbReference>